<evidence type="ECO:0000256" key="4">
    <source>
        <dbReference type="ARBA" id="ARBA00023136"/>
    </source>
</evidence>
<evidence type="ECO:0000256" key="3">
    <source>
        <dbReference type="ARBA" id="ARBA00022989"/>
    </source>
</evidence>
<organism evidence="7">
    <name type="scientific">hydrothermal vent metagenome</name>
    <dbReference type="NCBI Taxonomy" id="652676"/>
    <lineage>
        <taxon>unclassified sequences</taxon>
        <taxon>metagenomes</taxon>
        <taxon>ecological metagenomes</taxon>
    </lineage>
</organism>
<name>A0A3B0SIT9_9ZZZZ</name>
<evidence type="ECO:0000256" key="1">
    <source>
        <dbReference type="ARBA" id="ARBA00004141"/>
    </source>
</evidence>
<keyword evidence="4 5" id="KW-0472">Membrane</keyword>
<dbReference type="AlphaFoldDB" id="A0A3B0SIT9"/>
<dbReference type="GO" id="GO:0016020">
    <property type="term" value="C:membrane"/>
    <property type="evidence" value="ECO:0007669"/>
    <property type="project" value="UniProtKB-SubCell"/>
</dbReference>
<accession>A0A3B0SIT9</accession>
<evidence type="ECO:0000259" key="6">
    <source>
        <dbReference type="Pfam" id="PF01794"/>
    </source>
</evidence>
<evidence type="ECO:0000256" key="2">
    <source>
        <dbReference type="ARBA" id="ARBA00022692"/>
    </source>
</evidence>
<protein>
    <recommendedName>
        <fullName evidence="6">Ferric oxidoreductase domain-containing protein</fullName>
    </recommendedName>
</protein>
<feature type="transmembrane region" description="Helical" evidence="5">
    <location>
        <begin position="69"/>
        <end position="87"/>
    </location>
</feature>
<dbReference type="EMBL" id="UOEG01000212">
    <property type="protein sequence ID" value="VAW00709.1"/>
    <property type="molecule type" value="Genomic_DNA"/>
</dbReference>
<feature type="domain" description="Ferric oxidoreductase" evidence="6">
    <location>
        <begin position="66"/>
        <end position="192"/>
    </location>
</feature>
<dbReference type="Pfam" id="PF01794">
    <property type="entry name" value="Ferric_reduct"/>
    <property type="match status" value="1"/>
</dbReference>
<feature type="transmembrane region" description="Helical" evidence="5">
    <location>
        <begin position="184"/>
        <end position="204"/>
    </location>
</feature>
<feature type="transmembrane region" description="Helical" evidence="5">
    <location>
        <begin position="99"/>
        <end position="119"/>
    </location>
</feature>
<evidence type="ECO:0000313" key="7">
    <source>
        <dbReference type="EMBL" id="VAW00709.1"/>
    </source>
</evidence>
<sequence length="261" mass="29707">MPDTTTLKPTKGHRIMGAFRRFFSKLASGWKSRHMLVILVAALGTYAFLESRAEWSAMHRWNRAIGDMSVVLVAMSMAIGPLSRLFPVLRGALPFRRELGIYGVILALVHTAIILVGWVEWDFYRLFGFQLHPSGQYVMVQHGFALANIIGIIALLYSIVLAMSSSNWSQRLLGSSAWKFLQRGAYVLWMLIIIHTAYFLYLNFLDFHRPVPEPNWAQMPFVILVGLVFILQLAAYIKTWSVRRKRDRKGSHSSAPIGQRA</sequence>
<keyword evidence="2 5" id="KW-0812">Transmembrane</keyword>
<feature type="transmembrane region" description="Helical" evidence="5">
    <location>
        <begin position="216"/>
        <end position="237"/>
    </location>
</feature>
<evidence type="ECO:0000256" key="5">
    <source>
        <dbReference type="SAM" id="Phobius"/>
    </source>
</evidence>
<reference evidence="7" key="1">
    <citation type="submission" date="2018-06" db="EMBL/GenBank/DDBJ databases">
        <authorList>
            <person name="Zhirakovskaya E."/>
        </authorList>
    </citation>
    <scope>NUCLEOTIDE SEQUENCE</scope>
</reference>
<gene>
    <name evidence="7" type="ORF">MNBD_ALPHA07-1366</name>
</gene>
<comment type="subcellular location">
    <subcellularLocation>
        <location evidence="1">Membrane</location>
        <topology evidence="1">Multi-pass membrane protein</topology>
    </subcellularLocation>
</comment>
<feature type="transmembrane region" description="Helical" evidence="5">
    <location>
        <begin position="139"/>
        <end position="163"/>
    </location>
</feature>
<dbReference type="InterPro" id="IPR013130">
    <property type="entry name" value="Fe3_Rdtase_TM_dom"/>
</dbReference>
<proteinExistence type="predicted"/>
<keyword evidence="3 5" id="KW-1133">Transmembrane helix</keyword>